<dbReference type="AlphaFoldDB" id="A0A822YIN7"/>
<evidence type="ECO:0000313" key="1">
    <source>
        <dbReference type="EMBL" id="DAD30825.1"/>
    </source>
</evidence>
<evidence type="ECO:0000313" key="2">
    <source>
        <dbReference type="Proteomes" id="UP000607653"/>
    </source>
</evidence>
<protein>
    <submittedName>
        <fullName evidence="1">Uncharacterized protein</fullName>
    </submittedName>
</protein>
<proteinExistence type="predicted"/>
<reference evidence="1 2" key="1">
    <citation type="journal article" date="2020" name="Mol. Biol. Evol.">
        <title>Distinct Expression and Methylation Patterns for Genes with Different Fates following a Single Whole-Genome Duplication in Flowering Plants.</title>
        <authorList>
            <person name="Shi T."/>
            <person name="Rahmani R.S."/>
            <person name="Gugger P.F."/>
            <person name="Wang M."/>
            <person name="Li H."/>
            <person name="Zhang Y."/>
            <person name="Li Z."/>
            <person name="Wang Q."/>
            <person name="Van de Peer Y."/>
            <person name="Marchal K."/>
            <person name="Chen J."/>
        </authorList>
    </citation>
    <scope>NUCLEOTIDE SEQUENCE [LARGE SCALE GENOMIC DNA]</scope>
    <source>
        <tissue evidence="1">Leaf</tissue>
    </source>
</reference>
<dbReference type="Proteomes" id="UP000607653">
    <property type="component" value="Unassembled WGS sequence"/>
</dbReference>
<sequence length="125" mass="13874">MEDILKVYLPIHGVDDSVAWAYEKSGVFSVRSASAYRVAKEVSNDLEVNTKAVWEADVAPKIRSSICRAIHNRLAVNINLAKRKIYGPGRSHVQFVIERKRLSVTCGSGLGLVFVWIKTSSSLLD</sequence>
<keyword evidence="2" id="KW-1185">Reference proteome</keyword>
<organism evidence="1 2">
    <name type="scientific">Nelumbo nucifera</name>
    <name type="common">Sacred lotus</name>
    <dbReference type="NCBI Taxonomy" id="4432"/>
    <lineage>
        <taxon>Eukaryota</taxon>
        <taxon>Viridiplantae</taxon>
        <taxon>Streptophyta</taxon>
        <taxon>Embryophyta</taxon>
        <taxon>Tracheophyta</taxon>
        <taxon>Spermatophyta</taxon>
        <taxon>Magnoliopsida</taxon>
        <taxon>Proteales</taxon>
        <taxon>Nelumbonaceae</taxon>
        <taxon>Nelumbo</taxon>
    </lineage>
</organism>
<accession>A0A822YIN7</accession>
<name>A0A822YIN7_NELNU</name>
<dbReference type="EMBL" id="DUZY01000003">
    <property type="protein sequence ID" value="DAD30825.1"/>
    <property type="molecule type" value="Genomic_DNA"/>
</dbReference>
<gene>
    <name evidence="1" type="ORF">HUJ06_009676</name>
</gene>
<comment type="caution">
    <text evidence="1">The sequence shown here is derived from an EMBL/GenBank/DDBJ whole genome shotgun (WGS) entry which is preliminary data.</text>
</comment>